<evidence type="ECO:0000259" key="4">
    <source>
        <dbReference type="PROSITE" id="PS51462"/>
    </source>
</evidence>
<dbReference type="Pfam" id="PF00293">
    <property type="entry name" value="NUDIX"/>
    <property type="match status" value="1"/>
</dbReference>
<gene>
    <name evidence="5" type="ORF">H8702_10665</name>
</gene>
<dbReference type="InterPro" id="IPR020084">
    <property type="entry name" value="NUDIX_hydrolase_CS"/>
</dbReference>
<dbReference type="GO" id="GO:0006753">
    <property type="term" value="P:nucleoside phosphate metabolic process"/>
    <property type="evidence" value="ECO:0007669"/>
    <property type="project" value="TreeGrafter"/>
</dbReference>
<keyword evidence="2 3" id="KW-0378">Hydrolase</keyword>
<comment type="similarity">
    <text evidence="3">Belongs to the Nudix hydrolase family.</text>
</comment>
<keyword evidence="6" id="KW-1185">Reference proteome</keyword>
<evidence type="ECO:0000256" key="1">
    <source>
        <dbReference type="ARBA" id="ARBA00001946"/>
    </source>
</evidence>
<dbReference type="PANTHER" id="PTHR11839">
    <property type="entry name" value="UDP/ADP-SUGAR PYROPHOSPHATASE"/>
    <property type="match status" value="1"/>
</dbReference>
<comment type="caution">
    <text evidence="5">The sequence shown here is derived from an EMBL/GenBank/DDBJ whole genome shotgun (WGS) entry which is preliminary data.</text>
</comment>
<reference evidence="5" key="1">
    <citation type="submission" date="2020-08" db="EMBL/GenBank/DDBJ databases">
        <title>Genome public.</title>
        <authorList>
            <person name="Liu C."/>
            <person name="Sun Q."/>
        </authorList>
    </citation>
    <scope>NUCLEOTIDE SEQUENCE</scope>
    <source>
        <strain evidence="5">NSJ-15</strain>
    </source>
</reference>
<evidence type="ECO:0000313" key="5">
    <source>
        <dbReference type="EMBL" id="MBC8611558.1"/>
    </source>
</evidence>
<dbReference type="InterPro" id="IPR020476">
    <property type="entry name" value="Nudix_hydrolase"/>
</dbReference>
<evidence type="ECO:0000313" key="6">
    <source>
        <dbReference type="Proteomes" id="UP000632659"/>
    </source>
</evidence>
<proteinExistence type="inferred from homology"/>
<dbReference type="OrthoDB" id="9806150at2"/>
<dbReference type="InterPro" id="IPR000086">
    <property type="entry name" value="NUDIX_hydrolase_dom"/>
</dbReference>
<dbReference type="AlphaFoldDB" id="A0A8J6PEX0"/>
<accession>A0A8J6PEX0</accession>
<dbReference type="EMBL" id="JACRTL010000006">
    <property type="protein sequence ID" value="MBC8611558.1"/>
    <property type="molecule type" value="Genomic_DNA"/>
</dbReference>
<dbReference type="Proteomes" id="UP000632659">
    <property type="component" value="Unassembled WGS sequence"/>
</dbReference>
<dbReference type="PROSITE" id="PS51462">
    <property type="entry name" value="NUDIX"/>
    <property type="match status" value="1"/>
</dbReference>
<comment type="cofactor">
    <cofactor evidence="1">
        <name>Mg(2+)</name>
        <dbReference type="ChEBI" id="CHEBI:18420"/>
    </cofactor>
</comment>
<dbReference type="Gene3D" id="3.90.79.10">
    <property type="entry name" value="Nucleoside Triphosphate Pyrophosphohydrolase"/>
    <property type="match status" value="1"/>
</dbReference>
<dbReference type="GO" id="GO:0005829">
    <property type="term" value="C:cytosol"/>
    <property type="evidence" value="ECO:0007669"/>
    <property type="project" value="TreeGrafter"/>
</dbReference>
<evidence type="ECO:0000256" key="2">
    <source>
        <dbReference type="ARBA" id="ARBA00022801"/>
    </source>
</evidence>
<dbReference type="InterPro" id="IPR015797">
    <property type="entry name" value="NUDIX_hydrolase-like_dom_sf"/>
</dbReference>
<dbReference type="GO" id="GO:0016462">
    <property type="term" value="F:pyrophosphatase activity"/>
    <property type="evidence" value="ECO:0007669"/>
    <property type="project" value="UniProtKB-ARBA"/>
</dbReference>
<name>A0A8J6PEX0_9FIRM</name>
<organism evidence="5 6">
    <name type="scientific">Massiliimalia timonensis</name>
    <dbReference type="NCBI Taxonomy" id="1987501"/>
    <lineage>
        <taxon>Bacteria</taxon>
        <taxon>Bacillati</taxon>
        <taxon>Bacillota</taxon>
        <taxon>Clostridia</taxon>
        <taxon>Eubacteriales</taxon>
        <taxon>Oscillospiraceae</taxon>
        <taxon>Massiliimalia</taxon>
    </lineage>
</organism>
<dbReference type="PANTHER" id="PTHR11839:SF18">
    <property type="entry name" value="NUDIX HYDROLASE DOMAIN-CONTAINING PROTEIN"/>
    <property type="match status" value="1"/>
</dbReference>
<dbReference type="PROSITE" id="PS00893">
    <property type="entry name" value="NUDIX_BOX"/>
    <property type="match status" value="1"/>
</dbReference>
<dbReference type="PRINTS" id="PR00502">
    <property type="entry name" value="NUDIXFAMILY"/>
</dbReference>
<dbReference type="SUPFAM" id="SSF55811">
    <property type="entry name" value="Nudix"/>
    <property type="match status" value="1"/>
</dbReference>
<dbReference type="FunFam" id="3.90.79.10:FF:000024">
    <property type="entry name" value="ADP-ribose pyrophosphatase"/>
    <property type="match status" value="1"/>
</dbReference>
<dbReference type="GO" id="GO:0019693">
    <property type="term" value="P:ribose phosphate metabolic process"/>
    <property type="evidence" value="ECO:0007669"/>
    <property type="project" value="TreeGrafter"/>
</dbReference>
<evidence type="ECO:0000256" key="3">
    <source>
        <dbReference type="RuleBase" id="RU003476"/>
    </source>
</evidence>
<dbReference type="RefSeq" id="WP_093987752.1">
    <property type="nucleotide sequence ID" value="NZ_FYDD01000002.1"/>
</dbReference>
<feature type="domain" description="Nudix hydrolase" evidence="4">
    <location>
        <begin position="39"/>
        <end position="170"/>
    </location>
</feature>
<sequence length="181" mass="20658">MRLYEERLSRETIYEGKIIDLYKDQVELENGKTATREVVHHPGGVTVLALREDGAAYVVRQFRYPFHEVLTELPAGKLEPGEDPLEAAKRELEEEVGVTASHWESLGHLLPTVAYVDEVIHMYLATGLERSKQHLDEDEFLEAEPVALEELVRQILADQIRDAKTQAAVLKVWCKLRKQEG</sequence>
<protein>
    <submittedName>
        <fullName evidence="5">NUDIX hydrolase</fullName>
    </submittedName>
</protein>